<dbReference type="Proteomes" id="UP001165122">
    <property type="component" value="Unassembled WGS sequence"/>
</dbReference>
<evidence type="ECO:0000259" key="3">
    <source>
        <dbReference type="Pfam" id="PF06414"/>
    </source>
</evidence>
<dbReference type="InterPro" id="IPR027417">
    <property type="entry name" value="P-loop_NTPase"/>
</dbReference>
<dbReference type="Pfam" id="PF06414">
    <property type="entry name" value="Zeta_toxin"/>
    <property type="match status" value="1"/>
</dbReference>
<dbReference type="OrthoDB" id="194961at2759"/>
<name>A0A9W7FIB5_9STRA</name>
<organism evidence="4 5">
    <name type="scientific">Triparma laevis f. longispina</name>
    <dbReference type="NCBI Taxonomy" id="1714387"/>
    <lineage>
        <taxon>Eukaryota</taxon>
        <taxon>Sar</taxon>
        <taxon>Stramenopiles</taxon>
        <taxon>Ochrophyta</taxon>
        <taxon>Bolidophyceae</taxon>
        <taxon>Parmales</taxon>
        <taxon>Triparmaceae</taxon>
        <taxon>Triparma</taxon>
    </lineage>
</organism>
<evidence type="ECO:0000313" key="4">
    <source>
        <dbReference type="EMBL" id="GMI12969.1"/>
    </source>
</evidence>
<accession>A0A9W7FIB5</accession>
<feature type="domain" description="Zeta toxin" evidence="3">
    <location>
        <begin position="30"/>
        <end position="201"/>
    </location>
</feature>
<evidence type="ECO:0000256" key="2">
    <source>
        <dbReference type="ARBA" id="ARBA00022840"/>
    </source>
</evidence>
<keyword evidence="5" id="KW-1185">Reference proteome</keyword>
<gene>
    <name evidence="4" type="ORF">TrLO_g11066</name>
</gene>
<reference evidence="5" key="1">
    <citation type="journal article" date="2023" name="Commun. Biol.">
        <title>Genome analysis of Parmales, the sister group of diatoms, reveals the evolutionary specialization of diatoms from phago-mixotrophs to photoautotrophs.</title>
        <authorList>
            <person name="Ban H."/>
            <person name="Sato S."/>
            <person name="Yoshikawa S."/>
            <person name="Yamada K."/>
            <person name="Nakamura Y."/>
            <person name="Ichinomiya M."/>
            <person name="Sato N."/>
            <person name="Blanc-Mathieu R."/>
            <person name="Endo H."/>
            <person name="Kuwata A."/>
            <person name="Ogata H."/>
        </authorList>
    </citation>
    <scope>NUCLEOTIDE SEQUENCE [LARGE SCALE GENOMIC DNA]</scope>
    <source>
        <strain evidence="5">NIES 3700</strain>
    </source>
</reference>
<dbReference type="EMBL" id="BRXW01000184">
    <property type="protein sequence ID" value="GMI12969.1"/>
    <property type="molecule type" value="Genomic_DNA"/>
</dbReference>
<dbReference type="GO" id="GO:0005524">
    <property type="term" value="F:ATP binding"/>
    <property type="evidence" value="ECO:0007669"/>
    <property type="project" value="UniProtKB-KW"/>
</dbReference>
<proteinExistence type="predicted"/>
<dbReference type="InterPro" id="IPR010488">
    <property type="entry name" value="Zeta_toxin_domain"/>
</dbReference>
<comment type="caution">
    <text evidence="4">The sequence shown here is derived from an EMBL/GenBank/DDBJ whole genome shotgun (WGS) entry which is preliminary data.</text>
</comment>
<dbReference type="SUPFAM" id="SSF52540">
    <property type="entry name" value="P-loop containing nucleoside triphosphate hydrolases"/>
    <property type="match status" value="1"/>
</dbReference>
<evidence type="ECO:0000313" key="5">
    <source>
        <dbReference type="Proteomes" id="UP001165122"/>
    </source>
</evidence>
<dbReference type="AlphaFoldDB" id="A0A9W7FIB5"/>
<dbReference type="GO" id="GO:0016301">
    <property type="term" value="F:kinase activity"/>
    <property type="evidence" value="ECO:0007669"/>
    <property type="project" value="InterPro"/>
</dbReference>
<keyword evidence="1" id="KW-0547">Nucleotide-binding</keyword>
<sequence>MHRLLSLRLSSSLKISPPLRTFASNFNISYPNSPKPVFVFMSGCPGAGKTHALHKVYDLSNVKILDLDVIIKNHQNYSPLTPHTIYSEKTAYDWADQKIEVAFHDVLKEEKGRNIHALDGTGANWERTVRRMSEAKDVGFWIVLLYVKVNVETALRRNEQRNRRVPEHEIRGYVPSVQEAFNKVMETDLVDECIVLSNDEDDELTEEERWGRFQKRIEEDSRWRAEFMDW</sequence>
<dbReference type="Gene3D" id="3.40.50.300">
    <property type="entry name" value="P-loop containing nucleotide triphosphate hydrolases"/>
    <property type="match status" value="1"/>
</dbReference>
<protein>
    <recommendedName>
        <fullName evidence="3">Zeta toxin domain-containing protein</fullName>
    </recommendedName>
</protein>
<evidence type="ECO:0000256" key="1">
    <source>
        <dbReference type="ARBA" id="ARBA00022741"/>
    </source>
</evidence>
<keyword evidence="2" id="KW-0067">ATP-binding</keyword>